<protein>
    <submittedName>
        <fullName evidence="1">Uncharacterized protein</fullName>
    </submittedName>
</protein>
<evidence type="ECO:0000313" key="1">
    <source>
        <dbReference type="EMBL" id="EED66924.1"/>
    </source>
</evidence>
<comment type="caution">
    <text evidence="1">The sequence shown here is derived from an EMBL/GenBank/DDBJ whole genome shotgun (WGS) entry which is preliminary data.</text>
</comment>
<sequence length="406" mass="46826">MGIDHLDISKKYGRTADFFINLKLIDRFLNGYAGNVLVLITLFNSRISIEELNQIASKNCWFLVITNENTTAQLKNGFIQRTPVNISCEDFSFKVGAHLKRMLGSESCRSFFPKKINFPKSIFNFSSLKDVATCQSKIGVGRLLREGREFDFFFNLKEKTKKLIVIGQSALDRKNVDLPFFHRWRWTNDIEASSLVINDPTLYVSDRLNVGWWVGCSNSNYLELFVEELYGLLDSMGLSCSDLIFYGGSAGGFTSFQMALEMPGSKVVADIPQTNILDFHIRRDIENLLEDAFSLNANNFNHDFIGRFDVVEKIKRKKFVPDFIYLQNINDAFHNKRHLLYFVNSLEKLGFPYKGRYYFYDIWHPQRGGHTPLNRHATTTILNAAFEAEYSEKFIDLGLTEVNFQK</sequence>
<organism evidence="1 2">
    <name type="scientific">Comamonas testosteroni (strain DSM 14576 / KF-1)</name>
    <name type="common">Pseudomonas testosteroni</name>
    <dbReference type="NCBI Taxonomy" id="399795"/>
    <lineage>
        <taxon>Bacteria</taxon>
        <taxon>Pseudomonadati</taxon>
        <taxon>Pseudomonadota</taxon>
        <taxon>Betaproteobacteria</taxon>
        <taxon>Burkholderiales</taxon>
        <taxon>Comamonadaceae</taxon>
        <taxon>Comamonas</taxon>
    </lineage>
</organism>
<dbReference type="AlphaFoldDB" id="B7X5D2"/>
<evidence type="ECO:0000313" key="2">
    <source>
        <dbReference type="Proteomes" id="UP000003039"/>
    </source>
</evidence>
<gene>
    <name evidence="1" type="ORF">CtesDRAFT_PD1870</name>
</gene>
<dbReference type="SUPFAM" id="SSF53474">
    <property type="entry name" value="alpha/beta-Hydrolases"/>
    <property type="match status" value="1"/>
</dbReference>
<proteinExistence type="predicted"/>
<dbReference type="InterPro" id="IPR029058">
    <property type="entry name" value="AB_hydrolase_fold"/>
</dbReference>
<accession>B7X5D2</accession>
<dbReference type="eggNOG" id="COG1073">
    <property type="taxonomic scope" value="Bacteria"/>
</dbReference>
<dbReference type="EMBL" id="AAUJ02000001">
    <property type="protein sequence ID" value="EED66924.1"/>
    <property type="molecule type" value="Genomic_DNA"/>
</dbReference>
<reference evidence="1 2" key="1">
    <citation type="journal article" date="2004" name="Appl. Environ. Microbiol.">
        <title>Mineralization of individual congeners of linear alkylbenzenesulfonate by defined pairs of heterotrophic bacteria.</title>
        <authorList>
            <person name="Schleheck D."/>
            <person name="Knepper T.P."/>
            <person name="Fischer K."/>
            <person name="Cook A.M."/>
        </authorList>
    </citation>
    <scope>NUCLEOTIDE SEQUENCE [LARGE SCALE GENOMIC DNA]</scope>
    <source>
        <strain evidence="2">DSM 14576 / KF-1</strain>
    </source>
</reference>
<name>B7X5D2_COMTK</name>
<dbReference type="Proteomes" id="UP000003039">
    <property type="component" value="Unassembled WGS sequence"/>
</dbReference>